<sequence length="2154" mass="230973">MATAGGFGAVVAGPLEDLQLPDAASDPPPCRAIQLPPLGNLVTKEYTLKRLVDKGQLEELDTADMEWNLKHCTLRTVCGGEAAVHIVRWRTPPGLAPCAIGDGREVAIKVYHKPDGPGFLKLNNTWDMQQEADFGKFNLQKEVNMLDILCSSGHKASTPHVCGIFRRMEGPDHLPLHGYVMPLYEHGSLASLLRNTCQRLIPESTFTSFFSAPKLADRSFLCGTPPTGHYATLHKVLLHLSTAVPRDAEPSARPGLLLQDISSNNVLVQADAGGGCTLLFSDPSQAQLASCLERERTGFTATWLWGCFSAAHNKFDALADVFSLNIVFLEVWAVAEGSPITLFDLASTIQVKGDLGMGVTFLRAQCVAILKRRQRSSDACIVPRGARCLPLSWLHLWALLLGTSDFKSVEELSSGRRHRRPSAADMTDVAARLASISSKAEALGGSSLDITAAALQEPAGVLLVQECVELHAMLARLTRPPDEADLLPLDESLGWVGYHFLRQDHPLVVAMHEKADGFPAAIDRPEFSETWLGAVHEAEWIAEWRGGPLHIDHVMKHFEGYVKRDQGYLRDLFQEHQRLKEAALRLLPDDAARAQLEAAAALPRKLQEVKDDLLPPPAAAPAVHERPTPQWPAVAKPPMRPAPQWPAVAKPPAELSSRTVAGGPGGASPATSGCSGVSSPNKRKRGADPEQDVLLPGSVLRFTATRGGSLTGLSAFRLPPRITYSNWFGWMAAKLCDRFQSDVHSLLVQKQGPYTALLEAYGLQPAQLDSLVQGGGSGRAYLELSGASFLPGGDTQEAPATFSSVAPIISRCTVPGSGKDDQQIVCGGGTAEEQAQFSTALQAQIKATKGLTQGAPTAMLLRITAAALPGGTAAFVPWVEYAWEVPAAELADMAAVAKKLMGGGHYLAFGLHTARTDFCCQSDHGIPQPAQARCKPAWMAADHFDLFALPKPALALVVAALPHADRELLPLVCRSWAEAFAAEPAASTQLVVHVRKLEGYPMWQRVLAARGRHTEQLTLHTACESADLHGSAYVGGFSEGSYDSHDEQYDSEGEELEPEAVALHTKLLRCFPGGRLRRLTVVGCIAHSALRGPLAAGGTLQHLELRHTAAEQGCCGMGTSCCARRLLDGVEGDEDLAMLAGLGALSLRLPQLEDALLLLDDLAGCSGLTALELGGVSTESYGDEMEDLASLTSLRRLVLRAENSNPNRYAFHSGASADLHLGGSPEGGGQFPLAPLSRLTCLVLAGSTGAHPGLGRPLNSYIGANPPSLAGIGIGEGLAGLPQLRELHMDGLVQAVPADLWQCTSLSRLVVRSAVDSGADEMWAELPPLDGARLPHLRALCLRGCAAPTSLAPSIVAAAPQLTALALGDLEFWSDGAGGSGNAMGLAQLAKLTALQELDLSSFYIRQKGWDEVLPALQPLTSLRILRLADCDLRNLPEQGPYARLEELDLSENHLLECPAWLPGACPRLRVLNIGFNGEEKGTYEDPNAMALTPAIRELATRSSGARLEVLTVTWANYFRRGWQLQELEPLERAARAILDELLALEEAGQLELRVADQRFLECLEQPRHESWLDAAATMYMTTASKHDISKALLPAGLLLVLAALLTAAVLQRERSALQLPGGRQIPAVAAAAQAAAGGATPAPLHTCNLSLGSDPHWTARCDLLTDLCVDQGTFILHGQQYQPAPGRPAAPLPVLRTPPGVKYIVPWTGDVAQDLHMEVEAGRPYYSLIEMPRVRAARIREGAPDVARPAFSSCTLPIVWLPSWQENFYHAYLETASVLHSLLGAVPWAQHAKLVIPTPEGLAMPAYLPGLLAPLTNSSVESLADFSARGTPTARPGEQQAQQVQRDSYKGSRHRCFRQLYWCGQQQWVGTYPLTAFGQRLLQHHGYTPPPPQPPSLAAQASAVTGSSNSSSAAASNDPAAASAGARKAQAPRQQRQRRQLRVLFHHRAGASRQLLNIDELVEACNTWRFVPQGPLSAQTASAQPASAQPLAANCSRVTLGSLEATLAAAQEADVMVGMHGANLMSGFLMRPGGIVIEVWNYGFVEGAAAFLNAAQQDPDLVTSWWTLQVSDPALSQPGPYEAAKQEPVQFWARDRNARVPWDALRLVLEAAVAEAPRGGTDAYRAAAAAGNHSWTVLPGRRLVRAGGAEQPC</sequence>
<dbReference type="InterPro" id="IPR051341">
    <property type="entry name" value="Zyg-11_UBL_adapter"/>
</dbReference>
<reference evidence="4" key="1">
    <citation type="submission" date="2020-11" db="EMBL/GenBank/DDBJ databases">
        <title>Chlorella ohadii genome sequencing and assembly.</title>
        <authorList>
            <person name="Murik O."/>
            <person name="Treves H."/>
            <person name="Kedem I."/>
            <person name="Shotland Y."/>
            <person name="Kaplan A."/>
        </authorList>
    </citation>
    <scope>NUCLEOTIDE SEQUENCE</scope>
    <source>
        <strain evidence="4">1</strain>
    </source>
</reference>
<dbReference type="InterPro" id="IPR032675">
    <property type="entry name" value="LRR_dom_sf"/>
</dbReference>
<feature type="domain" description="Glycosyltransferase 61 catalytic" evidence="3">
    <location>
        <begin position="1893"/>
        <end position="2038"/>
    </location>
</feature>
<feature type="region of interest" description="Disordered" evidence="2">
    <location>
        <begin position="1886"/>
        <end position="1939"/>
    </location>
</feature>
<dbReference type="Gene3D" id="3.80.10.10">
    <property type="entry name" value="Ribonuclease Inhibitor"/>
    <property type="match status" value="1"/>
</dbReference>
<name>A0AAD5DZG3_9CHLO</name>
<gene>
    <name evidence="4" type="ORF">COHA_000890</name>
</gene>
<keyword evidence="5" id="KW-1185">Reference proteome</keyword>
<dbReference type="Proteomes" id="UP001205105">
    <property type="component" value="Unassembled WGS sequence"/>
</dbReference>
<dbReference type="GO" id="GO:0005930">
    <property type="term" value="C:axoneme"/>
    <property type="evidence" value="ECO:0007669"/>
    <property type="project" value="UniProtKB-SubCell"/>
</dbReference>
<dbReference type="InterPro" id="IPR049625">
    <property type="entry name" value="Glyco_transf_61_cat"/>
</dbReference>
<accession>A0AAD5DZG3</accession>
<dbReference type="PANTHER" id="PTHR12904">
    <property type="match status" value="1"/>
</dbReference>
<dbReference type="SUPFAM" id="SSF52047">
    <property type="entry name" value="RNI-like"/>
    <property type="match status" value="1"/>
</dbReference>
<proteinExistence type="predicted"/>
<feature type="region of interest" description="Disordered" evidence="2">
    <location>
        <begin position="638"/>
        <end position="691"/>
    </location>
</feature>
<evidence type="ECO:0000313" key="4">
    <source>
        <dbReference type="EMBL" id="KAI7845603.1"/>
    </source>
</evidence>
<dbReference type="EMBL" id="JADXDR010000015">
    <property type="protein sequence ID" value="KAI7845603.1"/>
    <property type="molecule type" value="Genomic_DNA"/>
</dbReference>
<evidence type="ECO:0000256" key="2">
    <source>
        <dbReference type="SAM" id="MobiDB-lite"/>
    </source>
</evidence>
<evidence type="ECO:0000313" key="5">
    <source>
        <dbReference type="Proteomes" id="UP001205105"/>
    </source>
</evidence>
<comment type="subcellular location">
    <subcellularLocation>
        <location evidence="1">Cytoplasm</location>
        <location evidence="1">Cytoskeleton</location>
        <location evidence="1">Cilium axoneme</location>
    </subcellularLocation>
</comment>
<comment type="caution">
    <text evidence="4">The sequence shown here is derived from an EMBL/GenBank/DDBJ whole genome shotgun (WGS) entry which is preliminary data.</text>
</comment>
<protein>
    <recommendedName>
        <fullName evidence="3">Glycosyltransferase 61 catalytic domain-containing protein</fullName>
    </recommendedName>
</protein>
<dbReference type="Pfam" id="PF04577">
    <property type="entry name" value="Glyco_transf_61"/>
    <property type="match status" value="1"/>
</dbReference>
<organism evidence="4 5">
    <name type="scientific">Chlorella ohadii</name>
    <dbReference type="NCBI Taxonomy" id="2649997"/>
    <lineage>
        <taxon>Eukaryota</taxon>
        <taxon>Viridiplantae</taxon>
        <taxon>Chlorophyta</taxon>
        <taxon>core chlorophytes</taxon>
        <taxon>Trebouxiophyceae</taxon>
        <taxon>Chlorellales</taxon>
        <taxon>Chlorellaceae</taxon>
        <taxon>Chlorella clade</taxon>
        <taxon>Chlorella</taxon>
    </lineage>
</organism>
<evidence type="ECO:0000259" key="3">
    <source>
        <dbReference type="Pfam" id="PF04577"/>
    </source>
</evidence>
<feature type="region of interest" description="Disordered" evidence="2">
    <location>
        <begin position="1828"/>
        <end position="1849"/>
    </location>
</feature>
<dbReference type="PANTHER" id="PTHR12904:SF31">
    <property type="entry name" value="LEUCINE-RICH REPEAT PROTEIN (LRRP)"/>
    <property type="match status" value="1"/>
</dbReference>
<dbReference type="GO" id="GO:0016757">
    <property type="term" value="F:glycosyltransferase activity"/>
    <property type="evidence" value="ECO:0007669"/>
    <property type="project" value="InterPro"/>
</dbReference>
<feature type="compositionally biased region" description="Low complexity" evidence="2">
    <location>
        <begin position="667"/>
        <end position="676"/>
    </location>
</feature>
<evidence type="ECO:0000256" key="1">
    <source>
        <dbReference type="ARBA" id="ARBA00004430"/>
    </source>
</evidence>
<feature type="compositionally biased region" description="Low complexity" evidence="2">
    <location>
        <begin position="1897"/>
        <end position="1935"/>
    </location>
</feature>